<accession>J0L9J5</accession>
<organism evidence="1 2">
    <name type="scientific">Auricularia subglabra (strain TFB-10046 / SS5)</name>
    <name type="common">White-rot fungus</name>
    <name type="synonym">Auricularia delicata (strain TFB10046)</name>
    <dbReference type="NCBI Taxonomy" id="717982"/>
    <lineage>
        <taxon>Eukaryota</taxon>
        <taxon>Fungi</taxon>
        <taxon>Dikarya</taxon>
        <taxon>Basidiomycota</taxon>
        <taxon>Agaricomycotina</taxon>
        <taxon>Agaricomycetes</taxon>
        <taxon>Auriculariales</taxon>
        <taxon>Auriculariaceae</taxon>
        <taxon>Auricularia</taxon>
    </lineage>
</organism>
<proteinExistence type="predicted"/>
<feature type="non-terminal residue" evidence="1">
    <location>
        <position position="51"/>
    </location>
</feature>
<dbReference type="KEGG" id="adl:AURDEDRAFT_27789"/>
<keyword evidence="2" id="KW-1185">Reference proteome</keyword>
<gene>
    <name evidence="1" type="ORF">AURDEDRAFT_27789</name>
</gene>
<dbReference type="AlphaFoldDB" id="J0L9J5"/>
<feature type="non-terminal residue" evidence="1">
    <location>
        <position position="1"/>
    </location>
</feature>
<evidence type="ECO:0000313" key="1">
    <source>
        <dbReference type="EMBL" id="EJD33031.1"/>
    </source>
</evidence>
<sequence length="51" mass="5785">IPVRSFAESDRAVKYVPAWFPGAGFKRQAREWKEVADAMLNDPFAVTKKAM</sequence>
<name>J0L9J5_AURST</name>
<protein>
    <submittedName>
        <fullName evidence="1">Uncharacterized protein</fullName>
    </submittedName>
</protein>
<dbReference type="InParanoid" id="J0L9J5"/>
<dbReference type="OrthoDB" id="2688800at2759"/>
<evidence type="ECO:0000313" key="2">
    <source>
        <dbReference type="Proteomes" id="UP000006514"/>
    </source>
</evidence>
<dbReference type="Proteomes" id="UP000006514">
    <property type="component" value="Unassembled WGS sequence"/>
</dbReference>
<dbReference type="EMBL" id="JH688481">
    <property type="protein sequence ID" value="EJD33031.1"/>
    <property type="molecule type" value="Genomic_DNA"/>
</dbReference>
<reference evidence="2" key="1">
    <citation type="journal article" date="2012" name="Science">
        <title>The Paleozoic origin of enzymatic lignin decomposition reconstructed from 31 fungal genomes.</title>
        <authorList>
            <person name="Floudas D."/>
            <person name="Binder M."/>
            <person name="Riley R."/>
            <person name="Barry K."/>
            <person name="Blanchette R.A."/>
            <person name="Henrissat B."/>
            <person name="Martinez A.T."/>
            <person name="Otillar R."/>
            <person name="Spatafora J.W."/>
            <person name="Yadav J.S."/>
            <person name="Aerts A."/>
            <person name="Benoit I."/>
            <person name="Boyd A."/>
            <person name="Carlson A."/>
            <person name="Copeland A."/>
            <person name="Coutinho P.M."/>
            <person name="de Vries R.P."/>
            <person name="Ferreira P."/>
            <person name="Findley K."/>
            <person name="Foster B."/>
            <person name="Gaskell J."/>
            <person name="Glotzer D."/>
            <person name="Gorecki P."/>
            <person name="Heitman J."/>
            <person name="Hesse C."/>
            <person name="Hori C."/>
            <person name="Igarashi K."/>
            <person name="Jurgens J.A."/>
            <person name="Kallen N."/>
            <person name="Kersten P."/>
            <person name="Kohler A."/>
            <person name="Kuees U."/>
            <person name="Kumar T.K.A."/>
            <person name="Kuo A."/>
            <person name="LaButti K."/>
            <person name="Larrondo L.F."/>
            <person name="Lindquist E."/>
            <person name="Ling A."/>
            <person name="Lombard V."/>
            <person name="Lucas S."/>
            <person name="Lundell T."/>
            <person name="Martin R."/>
            <person name="McLaughlin D.J."/>
            <person name="Morgenstern I."/>
            <person name="Morin E."/>
            <person name="Murat C."/>
            <person name="Nagy L.G."/>
            <person name="Nolan M."/>
            <person name="Ohm R.A."/>
            <person name="Patyshakuliyeva A."/>
            <person name="Rokas A."/>
            <person name="Ruiz-Duenas F.J."/>
            <person name="Sabat G."/>
            <person name="Salamov A."/>
            <person name="Samejima M."/>
            <person name="Schmutz J."/>
            <person name="Slot J.C."/>
            <person name="St John F."/>
            <person name="Stenlid J."/>
            <person name="Sun H."/>
            <person name="Sun S."/>
            <person name="Syed K."/>
            <person name="Tsang A."/>
            <person name="Wiebenga A."/>
            <person name="Young D."/>
            <person name="Pisabarro A."/>
            <person name="Eastwood D.C."/>
            <person name="Martin F."/>
            <person name="Cullen D."/>
            <person name="Grigoriev I.V."/>
            <person name="Hibbett D.S."/>
        </authorList>
    </citation>
    <scope>NUCLEOTIDE SEQUENCE [LARGE SCALE GENOMIC DNA]</scope>
    <source>
        <strain evidence="2">TFB10046</strain>
    </source>
</reference>